<evidence type="ECO:0000313" key="6">
    <source>
        <dbReference type="Proteomes" id="UP000654075"/>
    </source>
</evidence>
<protein>
    <submittedName>
        <fullName evidence="5">Uncharacterized protein</fullName>
    </submittedName>
</protein>
<proteinExistence type="predicted"/>
<evidence type="ECO:0000256" key="2">
    <source>
        <dbReference type="ARBA" id="ARBA00023043"/>
    </source>
</evidence>
<evidence type="ECO:0000256" key="1">
    <source>
        <dbReference type="ARBA" id="ARBA00022737"/>
    </source>
</evidence>
<accession>A0A813GF96</accession>
<dbReference type="EMBL" id="CAJNNV010027767">
    <property type="protein sequence ID" value="CAE8621539.1"/>
    <property type="molecule type" value="Genomic_DNA"/>
</dbReference>
<feature type="region of interest" description="Disordered" evidence="4">
    <location>
        <begin position="1"/>
        <end position="34"/>
    </location>
</feature>
<dbReference type="InterPro" id="IPR036770">
    <property type="entry name" value="Ankyrin_rpt-contain_sf"/>
</dbReference>
<comment type="caution">
    <text evidence="5">The sequence shown here is derived from an EMBL/GenBank/DDBJ whole genome shotgun (WGS) entry which is preliminary data.</text>
</comment>
<organism evidence="5 6">
    <name type="scientific">Polarella glacialis</name>
    <name type="common">Dinoflagellate</name>
    <dbReference type="NCBI Taxonomy" id="89957"/>
    <lineage>
        <taxon>Eukaryota</taxon>
        <taxon>Sar</taxon>
        <taxon>Alveolata</taxon>
        <taxon>Dinophyceae</taxon>
        <taxon>Suessiales</taxon>
        <taxon>Suessiaceae</taxon>
        <taxon>Polarella</taxon>
    </lineage>
</organism>
<dbReference type="InterPro" id="IPR051637">
    <property type="entry name" value="Ank_repeat_dom-contain_49"/>
</dbReference>
<dbReference type="OrthoDB" id="194358at2759"/>
<feature type="repeat" description="ANK" evidence="3">
    <location>
        <begin position="118"/>
        <end position="151"/>
    </location>
</feature>
<feature type="repeat" description="ANK" evidence="3">
    <location>
        <begin position="186"/>
        <end position="218"/>
    </location>
</feature>
<dbReference type="SMART" id="SM00248">
    <property type="entry name" value="ANK"/>
    <property type="match status" value="4"/>
</dbReference>
<dbReference type="AlphaFoldDB" id="A0A813GF96"/>
<feature type="repeat" description="ANK" evidence="3">
    <location>
        <begin position="152"/>
        <end position="185"/>
    </location>
</feature>
<dbReference type="SUPFAM" id="SSF48403">
    <property type="entry name" value="Ankyrin repeat"/>
    <property type="match status" value="1"/>
</dbReference>
<dbReference type="PANTHER" id="PTHR24180">
    <property type="entry name" value="CYCLIN-DEPENDENT KINASE INHIBITOR 2C-RELATED"/>
    <property type="match status" value="1"/>
</dbReference>
<evidence type="ECO:0000256" key="3">
    <source>
        <dbReference type="PROSITE-ProRule" id="PRU00023"/>
    </source>
</evidence>
<name>A0A813GF96_POLGL</name>
<feature type="compositionally biased region" description="Low complexity" evidence="4">
    <location>
        <begin position="11"/>
        <end position="20"/>
    </location>
</feature>
<dbReference type="InterPro" id="IPR002110">
    <property type="entry name" value="Ankyrin_rpt"/>
</dbReference>
<gene>
    <name evidence="5" type="ORF">PGLA1383_LOCUS39058</name>
</gene>
<dbReference type="PROSITE" id="PS50088">
    <property type="entry name" value="ANK_REPEAT"/>
    <property type="match status" value="3"/>
</dbReference>
<dbReference type="Gene3D" id="1.25.40.20">
    <property type="entry name" value="Ankyrin repeat-containing domain"/>
    <property type="match status" value="2"/>
</dbReference>
<reference evidence="5" key="1">
    <citation type="submission" date="2021-02" db="EMBL/GenBank/DDBJ databases">
        <authorList>
            <person name="Dougan E. K."/>
            <person name="Rhodes N."/>
            <person name="Thang M."/>
            <person name="Chan C."/>
        </authorList>
    </citation>
    <scope>NUCLEOTIDE SEQUENCE</scope>
</reference>
<dbReference type="PANTHER" id="PTHR24180:SF45">
    <property type="entry name" value="POLY [ADP-RIBOSE] POLYMERASE TANKYRASE"/>
    <property type="match status" value="1"/>
</dbReference>
<dbReference type="PROSITE" id="PS50297">
    <property type="entry name" value="ANK_REP_REGION"/>
    <property type="match status" value="1"/>
</dbReference>
<evidence type="ECO:0000313" key="5">
    <source>
        <dbReference type="EMBL" id="CAE8621539.1"/>
    </source>
</evidence>
<dbReference type="Proteomes" id="UP000654075">
    <property type="component" value="Unassembled WGS sequence"/>
</dbReference>
<evidence type="ECO:0000256" key="4">
    <source>
        <dbReference type="SAM" id="MobiDB-lite"/>
    </source>
</evidence>
<keyword evidence="1" id="KW-0677">Repeat</keyword>
<keyword evidence="2 3" id="KW-0040">ANK repeat</keyword>
<dbReference type="Pfam" id="PF12796">
    <property type="entry name" value="Ank_2"/>
    <property type="match status" value="1"/>
</dbReference>
<sequence length="253" mass="25887">MPQASPKTPMRPLLRSLSRSRSPRRRVPPVAPPPWALSVEARCEEPCDEASSRGSGGCLQTSLKAASPQCHVAAESAPLAITRASRMSDVPETRGRFLAEAASLLVSSGADLAAMDEDGHCALLLAAMQPGAGAAVRRLLAAGADANQCDGRGACPLSWAAALNGDPDVVASLLDGGADPNLSDEDGVTPLSAASMSGRCEVVRLLLKAGANADPSGDTLGSRAGSALSLADSNGHQEVVQLLLEAARDQTRH</sequence>
<keyword evidence="6" id="KW-1185">Reference proteome</keyword>